<evidence type="ECO:0000256" key="12">
    <source>
        <dbReference type="ARBA" id="ARBA00022729"/>
    </source>
</evidence>
<evidence type="ECO:0000256" key="21">
    <source>
        <dbReference type="SAM" id="SignalP"/>
    </source>
</evidence>
<sequence length="513" mass="53823">MHFHVSIYFSLLWLLGCPHVSMSASDATVLGPLTSEASPTTATVKSANEVTTQVQKSSASAPQHRATSAQNGVASASVPSVSTSSQQTLGTTHVIPKSMTESATRAGSSPASSQVPSPSPISGAPPLTHPASSSAASSYPSSPTSSRDTTISPSDGMSPVAGGVTTGHPAKTLTSPEVSVSKDVTPKDTTPVPGISVGQTGATTVPLMKSTVISSTPDGNIVKPFLATSTAATQTQNTSRTRGPAVSIKTVETSPAPTPSATSSISATTVTPKLGLPGTSPAANESSTNATSLIKVICLPNNLKDPSVIILIQEQPRSCVDSMPPIEKGLAEMLCHKVKSTLNPDRDQCTVRLGYSEDPATKLGILGVSVETNSEAHELYEILDGKREKLSKLGFSIVNRTSSKYAIGNEDWLSMPLIVTIVCMAVSLLLIAAVYGCWHQRHSLKKDQQRLTEELQTMENGYHDNPTLDVMETSPEMQEKTTAGLNGELGDSWIVPMDHLGKEDMEEEEDTHL</sequence>
<feature type="chain" id="PRO_5027923849" description="Podocalyxin" evidence="21">
    <location>
        <begin position="24"/>
        <end position="513"/>
    </location>
</feature>
<dbReference type="RefSeq" id="XP_033813563.1">
    <property type="nucleotide sequence ID" value="XM_033957672.1"/>
</dbReference>
<dbReference type="GO" id="GO:0030027">
    <property type="term" value="C:lamellipodium"/>
    <property type="evidence" value="ECO:0007669"/>
    <property type="project" value="UniProtKB-SubCell"/>
</dbReference>
<reference evidence="23" key="1">
    <citation type="submission" date="2025-08" db="UniProtKB">
        <authorList>
            <consortium name="RefSeq"/>
        </authorList>
    </citation>
    <scope>IDENTIFICATION</scope>
</reference>
<keyword evidence="15 20" id="KW-0472">Membrane</keyword>
<dbReference type="InterPro" id="IPR013836">
    <property type="entry name" value="CD34/Podocalyxin"/>
</dbReference>
<keyword evidence="22" id="KW-1185">Reference proteome</keyword>
<evidence type="ECO:0000256" key="13">
    <source>
        <dbReference type="ARBA" id="ARBA00022889"/>
    </source>
</evidence>
<comment type="subcellular location">
    <subcellularLocation>
        <location evidence="2">Apical cell membrane</location>
    </subcellularLocation>
    <subcellularLocation>
        <location evidence="6">Cell projection</location>
        <location evidence="6">Filopodium</location>
    </subcellularLocation>
    <subcellularLocation>
        <location evidence="7">Cell projection</location>
        <location evidence="7">Lamellipodium</location>
    </subcellularLocation>
    <subcellularLocation>
        <location evidence="1">Cell projection</location>
        <location evidence="1">Microvillus</location>
    </subcellularLocation>
    <subcellularLocation>
        <location evidence="4">Cell projection</location>
        <location evidence="4">Ruffle</location>
    </subcellularLocation>
    <subcellularLocation>
        <location evidence="3">Membrane raft</location>
    </subcellularLocation>
    <subcellularLocation>
        <location evidence="5">Membrane</location>
        <topology evidence="5">Single-pass type I membrane protein</topology>
    </subcellularLocation>
</comment>
<evidence type="ECO:0000313" key="22">
    <source>
        <dbReference type="Proteomes" id="UP000515159"/>
    </source>
</evidence>
<evidence type="ECO:0000256" key="20">
    <source>
        <dbReference type="SAM" id="Phobius"/>
    </source>
</evidence>
<dbReference type="InterPro" id="IPR017403">
    <property type="entry name" value="PODXL"/>
</dbReference>
<dbReference type="AlphaFoldDB" id="A0A6P8S9M9"/>
<evidence type="ECO:0000256" key="3">
    <source>
        <dbReference type="ARBA" id="ARBA00004285"/>
    </source>
</evidence>
<feature type="compositionally biased region" description="Low complexity" evidence="19">
    <location>
        <begin position="108"/>
        <end position="154"/>
    </location>
</feature>
<keyword evidence="17" id="KW-0966">Cell projection</keyword>
<evidence type="ECO:0000256" key="18">
    <source>
        <dbReference type="ARBA" id="ARBA00031141"/>
    </source>
</evidence>
<dbReference type="CTD" id="5420"/>
<evidence type="ECO:0000256" key="1">
    <source>
        <dbReference type="ARBA" id="ARBA00004105"/>
    </source>
</evidence>
<feature type="region of interest" description="Disordered" evidence="19">
    <location>
        <begin position="232"/>
        <end position="269"/>
    </location>
</feature>
<evidence type="ECO:0000256" key="14">
    <source>
        <dbReference type="ARBA" id="ARBA00022989"/>
    </source>
</evidence>
<dbReference type="GO" id="GO:0045121">
    <property type="term" value="C:membrane raft"/>
    <property type="evidence" value="ECO:0007669"/>
    <property type="project" value="UniProtKB-SubCell"/>
</dbReference>
<dbReference type="PANTHER" id="PTHR12067">
    <property type="entry name" value="PODOCALYXIN"/>
    <property type="match status" value="1"/>
</dbReference>
<feature type="compositionally biased region" description="Low complexity" evidence="19">
    <location>
        <begin position="232"/>
        <end position="242"/>
    </location>
</feature>
<comment type="similarity">
    <text evidence="8">Belongs to the podocalyxin family.</text>
</comment>
<dbReference type="GO" id="GO:0031528">
    <property type="term" value="C:microvillus membrane"/>
    <property type="evidence" value="ECO:0007669"/>
    <property type="project" value="TreeGrafter"/>
</dbReference>
<dbReference type="OrthoDB" id="9948358at2759"/>
<dbReference type="GO" id="GO:0022408">
    <property type="term" value="P:negative regulation of cell-cell adhesion"/>
    <property type="evidence" value="ECO:0007669"/>
    <property type="project" value="TreeGrafter"/>
</dbReference>
<feature type="compositionally biased region" description="Polar residues" evidence="19">
    <location>
        <begin position="36"/>
        <end position="73"/>
    </location>
</feature>
<name>A0A6P8S9M9_GEOSA</name>
<evidence type="ECO:0000256" key="17">
    <source>
        <dbReference type="ARBA" id="ARBA00023273"/>
    </source>
</evidence>
<keyword evidence="14 20" id="KW-1133">Transmembrane helix</keyword>
<organism evidence="22 23">
    <name type="scientific">Geotrypetes seraphini</name>
    <name type="common">Gaboon caecilian</name>
    <name type="synonym">Caecilia seraphini</name>
    <dbReference type="NCBI Taxonomy" id="260995"/>
    <lineage>
        <taxon>Eukaryota</taxon>
        <taxon>Metazoa</taxon>
        <taxon>Chordata</taxon>
        <taxon>Craniata</taxon>
        <taxon>Vertebrata</taxon>
        <taxon>Euteleostomi</taxon>
        <taxon>Amphibia</taxon>
        <taxon>Gymnophiona</taxon>
        <taxon>Geotrypetes</taxon>
    </lineage>
</organism>
<dbReference type="GO" id="GO:0016324">
    <property type="term" value="C:apical plasma membrane"/>
    <property type="evidence" value="ECO:0007669"/>
    <property type="project" value="UniProtKB-SubCell"/>
</dbReference>
<evidence type="ECO:0000256" key="10">
    <source>
        <dbReference type="ARBA" id="ARBA00022475"/>
    </source>
</evidence>
<feature type="signal peptide" evidence="21">
    <location>
        <begin position="1"/>
        <end position="23"/>
    </location>
</feature>
<keyword evidence="13" id="KW-0130">Cell adhesion</keyword>
<protein>
    <recommendedName>
        <fullName evidence="9">Podocalyxin</fullName>
    </recommendedName>
    <alternativeName>
        <fullName evidence="18">Podocalyxin-like protein 1</fullName>
    </alternativeName>
</protein>
<dbReference type="Proteomes" id="UP000515159">
    <property type="component" value="Chromosome 9"/>
</dbReference>
<keyword evidence="10" id="KW-1003">Cell membrane</keyword>
<dbReference type="GO" id="GO:0001726">
    <property type="term" value="C:ruffle"/>
    <property type="evidence" value="ECO:0007669"/>
    <property type="project" value="UniProtKB-SubCell"/>
</dbReference>
<dbReference type="PANTHER" id="PTHR12067:SF5">
    <property type="entry name" value="PODOCALYXIN"/>
    <property type="match status" value="1"/>
</dbReference>
<evidence type="ECO:0000256" key="15">
    <source>
        <dbReference type="ARBA" id="ARBA00023136"/>
    </source>
</evidence>
<dbReference type="GeneID" id="117366383"/>
<evidence type="ECO:0000256" key="2">
    <source>
        <dbReference type="ARBA" id="ARBA00004221"/>
    </source>
</evidence>
<evidence type="ECO:0000313" key="23">
    <source>
        <dbReference type="RefSeq" id="XP_033813563.1"/>
    </source>
</evidence>
<evidence type="ECO:0000256" key="9">
    <source>
        <dbReference type="ARBA" id="ARBA00017371"/>
    </source>
</evidence>
<evidence type="ECO:0000256" key="5">
    <source>
        <dbReference type="ARBA" id="ARBA00004479"/>
    </source>
</evidence>
<feature type="transmembrane region" description="Helical" evidence="20">
    <location>
        <begin position="412"/>
        <end position="438"/>
    </location>
</feature>
<keyword evidence="12 21" id="KW-0732">Signal</keyword>
<dbReference type="GO" id="GO:0007155">
    <property type="term" value="P:cell adhesion"/>
    <property type="evidence" value="ECO:0007669"/>
    <property type="project" value="UniProtKB-KW"/>
</dbReference>
<evidence type="ECO:0000256" key="19">
    <source>
        <dbReference type="SAM" id="MobiDB-lite"/>
    </source>
</evidence>
<dbReference type="GO" id="GO:0030175">
    <property type="term" value="C:filopodium"/>
    <property type="evidence" value="ECO:0007669"/>
    <property type="project" value="UniProtKB-SubCell"/>
</dbReference>
<gene>
    <name evidence="23" type="primary">PODXL</name>
</gene>
<evidence type="ECO:0000256" key="8">
    <source>
        <dbReference type="ARBA" id="ARBA00007029"/>
    </source>
</evidence>
<dbReference type="FunCoup" id="A0A6P8S9M9">
    <property type="interactions" value="247"/>
</dbReference>
<keyword evidence="11 20" id="KW-0812">Transmembrane</keyword>
<dbReference type="GO" id="GO:0033634">
    <property type="term" value="P:positive regulation of cell-cell adhesion mediated by integrin"/>
    <property type="evidence" value="ECO:0007669"/>
    <property type="project" value="TreeGrafter"/>
</dbReference>
<dbReference type="KEGG" id="gsh:117366383"/>
<evidence type="ECO:0000256" key="7">
    <source>
        <dbReference type="ARBA" id="ARBA00004510"/>
    </source>
</evidence>
<dbReference type="InParanoid" id="A0A6P8S9M9"/>
<evidence type="ECO:0000256" key="11">
    <source>
        <dbReference type="ARBA" id="ARBA00022692"/>
    </source>
</evidence>
<proteinExistence type="inferred from homology"/>
<feature type="region of interest" description="Disordered" evidence="19">
    <location>
        <begin position="36"/>
        <end position="200"/>
    </location>
</feature>
<accession>A0A6P8S9M9</accession>
<dbReference type="Pfam" id="PF06365">
    <property type="entry name" value="CD34_antigen"/>
    <property type="match status" value="1"/>
</dbReference>
<evidence type="ECO:0000256" key="6">
    <source>
        <dbReference type="ARBA" id="ARBA00004486"/>
    </source>
</evidence>
<feature type="compositionally biased region" description="Low complexity" evidence="19">
    <location>
        <begin position="74"/>
        <end position="88"/>
    </location>
</feature>
<feature type="compositionally biased region" description="Low complexity" evidence="19">
    <location>
        <begin position="253"/>
        <end position="269"/>
    </location>
</feature>
<dbReference type="GO" id="GO:0032534">
    <property type="term" value="P:regulation of microvillus assembly"/>
    <property type="evidence" value="ECO:0007669"/>
    <property type="project" value="TreeGrafter"/>
</dbReference>
<evidence type="ECO:0000256" key="4">
    <source>
        <dbReference type="ARBA" id="ARBA00004466"/>
    </source>
</evidence>
<keyword evidence="16" id="KW-0325">Glycoprotein</keyword>
<dbReference type="GO" id="GO:0016477">
    <property type="term" value="P:cell migration"/>
    <property type="evidence" value="ECO:0007669"/>
    <property type="project" value="InterPro"/>
</dbReference>
<evidence type="ECO:0000256" key="16">
    <source>
        <dbReference type="ARBA" id="ARBA00023180"/>
    </source>
</evidence>